<name>A0A644ZBJ5_9ZZZZ</name>
<dbReference type="EMBL" id="VSSQ01007879">
    <property type="protein sequence ID" value="MPM37251.1"/>
    <property type="molecule type" value="Genomic_DNA"/>
</dbReference>
<dbReference type="InterPro" id="IPR007069">
    <property type="entry name" value="Transposase_32"/>
</dbReference>
<dbReference type="GO" id="GO:0006313">
    <property type="term" value="P:DNA transposition"/>
    <property type="evidence" value="ECO:0007669"/>
    <property type="project" value="InterPro"/>
</dbReference>
<protein>
    <submittedName>
        <fullName evidence="3">IS91 family transposase ISAzo26</fullName>
    </submittedName>
</protein>
<dbReference type="Pfam" id="PF14319">
    <property type="entry name" value="Zn_Tnp_IS91"/>
    <property type="match status" value="1"/>
</dbReference>
<dbReference type="AlphaFoldDB" id="A0A644ZBJ5"/>
<organism evidence="3">
    <name type="scientific">bioreactor metagenome</name>
    <dbReference type="NCBI Taxonomy" id="1076179"/>
    <lineage>
        <taxon>unclassified sequences</taxon>
        <taxon>metagenomes</taxon>
        <taxon>ecological metagenomes</taxon>
    </lineage>
</organism>
<sequence>MPEIAEIFRDHHEEYFRRNNAPPEVIRAIFDIEKCCTPAMGGSILCTCPDCGHQEIRYQSCGNRNCPKCGGHKVTQWVQKRLAERLPVDYFMATFTLPHEFNFLFRQHPAEAVKIFMKCVSDSLLEIGKSKLHGMVGFMMVYQSWCRNGDFHPHIHALLPCGALSADSNIWHFPKRRDFLFPEAPLMRLFRGKFNAAIWQLTGAEKIRRNVFRKEYVVNLKCVGDGENSFKYLAAYTQRGFIGNDRIVKYDGVEVTFRYRDGETNADRYRTVSAVEFMELYLQHVLPKGVQRIRYGGIWAAAARKRLNTAKEILIARSVPEMPEITVKLEDLTASSFIRDERFRCPKCGAEMLYRRQRTGFG</sequence>
<evidence type="ECO:0000313" key="3">
    <source>
        <dbReference type="EMBL" id="MPM37251.1"/>
    </source>
</evidence>
<reference evidence="3" key="1">
    <citation type="submission" date="2019-08" db="EMBL/GenBank/DDBJ databases">
        <authorList>
            <person name="Kucharzyk K."/>
            <person name="Murdoch R.W."/>
            <person name="Higgins S."/>
            <person name="Loffler F."/>
        </authorList>
    </citation>
    <scope>NUCLEOTIDE SEQUENCE</scope>
</reference>
<dbReference type="PANTHER" id="PTHR37023">
    <property type="entry name" value="TRANSPOSASE"/>
    <property type="match status" value="1"/>
</dbReference>
<feature type="domain" description="Transposase IS801/IS1294" evidence="1">
    <location>
        <begin position="137"/>
        <end position="304"/>
    </location>
</feature>
<dbReference type="InterPro" id="IPR026889">
    <property type="entry name" value="Zn_Tnp"/>
</dbReference>
<proteinExistence type="predicted"/>
<accession>A0A644ZBJ5</accession>
<dbReference type="PANTHER" id="PTHR37023:SF1">
    <property type="entry name" value="ISSOD25 TRANSPOSASE TNPA_ISSOD25"/>
    <property type="match status" value="1"/>
</dbReference>
<comment type="caution">
    <text evidence="3">The sequence shown here is derived from an EMBL/GenBank/DDBJ whole genome shotgun (WGS) entry which is preliminary data.</text>
</comment>
<dbReference type="Pfam" id="PF04986">
    <property type="entry name" value="Y2_Tnp"/>
    <property type="match status" value="1"/>
</dbReference>
<dbReference type="GO" id="GO:0003677">
    <property type="term" value="F:DNA binding"/>
    <property type="evidence" value="ECO:0007669"/>
    <property type="project" value="InterPro"/>
</dbReference>
<gene>
    <name evidence="3" type="ORF">SDC9_83858</name>
</gene>
<feature type="domain" description="Transposase zinc-binding" evidence="2">
    <location>
        <begin position="7"/>
        <end position="97"/>
    </location>
</feature>
<evidence type="ECO:0000259" key="2">
    <source>
        <dbReference type="Pfam" id="PF14319"/>
    </source>
</evidence>
<evidence type="ECO:0000259" key="1">
    <source>
        <dbReference type="Pfam" id="PF04986"/>
    </source>
</evidence>
<dbReference type="GO" id="GO:0004803">
    <property type="term" value="F:transposase activity"/>
    <property type="evidence" value="ECO:0007669"/>
    <property type="project" value="InterPro"/>
</dbReference>